<dbReference type="GO" id="GO:0005886">
    <property type="term" value="C:plasma membrane"/>
    <property type="evidence" value="ECO:0007669"/>
    <property type="project" value="TreeGrafter"/>
</dbReference>
<proteinExistence type="predicted"/>
<evidence type="ECO:0000313" key="5">
    <source>
        <dbReference type="Proteomes" id="UP000183812"/>
    </source>
</evidence>
<keyword evidence="1" id="KW-0175">Coiled coil</keyword>
<evidence type="ECO:0000313" key="4">
    <source>
        <dbReference type="EMBL" id="SDE85110.1"/>
    </source>
</evidence>
<keyword evidence="2" id="KW-0732">Signal</keyword>
<feature type="domain" description="Multidrug resistance protein MdtA-like barrel-sandwich hybrid" evidence="3">
    <location>
        <begin position="54"/>
        <end position="219"/>
    </location>
</feature>
<gene>
    <name evidence="4" type="ORF">SAMN04244550_01191</name>
</gene>
<dbReference type="SUPFAM" id="SSF111369">
    <property type="entry name" value="HlyD-like secretion proteins"/>
    <property type="match status" value="1"/>
</dbReference>
<organism evidence="4 5">
    <name type="scientific">Rhodobacter capsulatus</name>
    <name type="common">Rhodopseudomonas capsulata</name>
    <dbReference type="NCBI Taxonomy" id="1061"/>
    <lineage>
        <taxon>Bacteria</taxon>
        <taxon>Pseudomonadati</taxon>
        <taxon>Pseudomonadota</taxon>
        <taxon>Alphaproteobacteria</taxon>
        <taxon>Rhodobacterales</taxon>
        <taxon>Rhodobacter group</taxon>
        <taxon>Rhodobacter</taxon>
    </lineage>
</organism>
<dbReference type="Gene3D" id="1.10.287.470">
    <property type="entry name" value="Helix hairpin bin"/>
    <property type="match status" value="1"/>
</dbReference>
<dbReference type="Gene3D" id="2.40.30.170">
    <property type="match status" value="1"/>
</dbReference>
<dbReference type="Proteomes" id="UP000183812">
    <property type="component" value="Unassembled WGS sequence"/>
</dbReference>
<dbReference type="AlphaFoldDB" id="A0A0Q0ULC3"/>
<dbReference type="RefSeq" id="WP_055209690.1">
    <property type="nucleotide sequence ID" value="NZ_CP061202.1"/>
</dbReference>
<dbReference type="EMBL" id="FNAY01000004">
    <property type="protein sequence ID" value="SDE85110.1"/>
    <property type="molecule type" value="Genomic_DNA"/>
</dbReference>
<feature type="signal peptide" evidence="2">
    <location>
        <begin position="1"/>
        <end position="23"/>
    </location>
</feature>
<dbReference type="PANTHER" id="PTHR30438">
    <property type="entry name" value="36 KDA ANTIGEN-RELATED"/>
    <property type="match status" value="1"/>
</dbReference>
<dbReference type="PANTHER" id="PTHR30438:SF2">
    <property type="entry name" value="MEMBRANE PROTEIN"/>
    <property type="match status" value="1"/>
</dbReference>
<reference evidence="4 5" key="1">
    <citation type="submission" date="2016-10" db="EMBL/GenBank/DDBJ databases">
        <authorList>
            <person name="de Groot N.N."/>
        </authorList>
    </citation>
    <scope>NUCLEOTIDE SEQUENCE [LARGE SCALE GENOMIC DNA]</scope>
    <source>
        <strain evidence="5">DSM 938 / 37b4</strain>
    </source>
</reference>
<dbReference type="Pfam" id="PF25917">
    <property type="entry name" value="BSH_RND"/>
    <property type="match status" value="1"/>
</dbReference>
<dbReference type="OrthoDB" id="9778236at2"/>
<feature type="coiled-coil region" evidence="1">
    <location>
        <begin position="160"/>
        <end position="194"/>
    </location>
</feature>
<dbReference type="Gene3D" id="2.40.50.100">
    <property type="match status" value="1"/>
</dbReference>
<evidence type="ECO:0000256" key="2">
    <source>
        <dbReference type="SAM" id="SignalP"/>
    </source>
</evidence>
<sequence>MSLRSIAVVSLAGLVALGLPVQAQSPFAGLLARIEGAGDQTGVTASNGRLETQSVDVAGKYAGRLTEVTASEGQMVEAGAVLARIDDRDAQAKLLAAEAAVLQAEAAKAGAEAAVMQAQSALDVAVTTRTRVTTLHAEGHAAQATLDDAVNGATAATASLASARAQVQNATALIAAAEASREQAKIALEDLVIRAPIRGRVLYRLHEPGEVIAAGTPVVTLLDLTDVYMVLYLPAAVVGTLALNDEARLVLDPVPQYVVPARVSFVAPQAQFTPKSVETSTERADLVFRVKLAIPRDLLLRFADSVKVGVRGIGFVRATPDTPWPADLAVKLPE</sequence>
<dbReference type="InterPro" id="IPR058625">
    <property type="entry name" value="MdtA-like_BSH"/>
</dbReference>
<protein>
    <submittedName>
        <fullName evidence="4">HlyD family secretion protein</fullName>
    </submittedName>
</protein>
<evidence type="ECO:0000259" key="3">
    <source>
        <dbReference type="Pfam" id="PF25917"/>
    </source>
</evidence>
<feature type="chain" id="PRO_5009795442" evidence="2">
    <location>
        <begin position="24"/>
        <end position="334"/>
    </location>
</feature>
<name>A0A0Q0ULC3_RHOCA</name>
<accession>A0A0Q0ULC3</accession>
<evidence type="ECO:0000256" key="1">
    <source>
        <dbReference type="SAM" id="Coils"/>
    </source>
</evidence>